<keyword evidence="5" id="KW-0460">Magnesium</keyword>
<proteinExistence type="predicted"/>
<evidence type="ECO:0000256" key="2">
    <source>
        <dbReference type="ARBA" id="ARBA00022722"/>
    </source>
</evidence>
<keyword evidence="8" id="KW-1185">Reference proteome</keyword>
<dbReference type="GO" id="GO:0046872">
    <property type="term" value="F:metal ion binding"/>
    <property type="evidence" value="ECO:0007669"/>
    <property type="project" value="UniProtKB-KW"/>
</dbReference>
<evidence type="ECO:0000256" key="3">
    <source>
        <dbReference type="ARBA" id="ARBA00022723"/>
    </source>
</evidence>
<evidence type="ECO:0000256" key="4">
    <source>
        <dbReference type="ARBA" id="ARBA00022801"/>
    </source>
</evidence>
<dbReference type="EMBL" id="JABELX010000004">
    <property type="protein sequence ID" value="NNH70416.1"/>
    <property type="molecule type" value="Genomic_DNA"/>
</dbReference>
<name>A0A849BZ51_9NOCA</name>
<dbReference type="InterPro" id="IPR002716">
    <property type="entry name" value="PIN_dom"/>
</dbReference>
<keyword evidence="4" id="KW-0378">Hydrolase</keyword>
<accession>A0A849BZ51</accession>
<keyword evidence="2" id="KW-0540">Nuclease</keyword>
<comment type="caution">
    <text evidence="7">The sequence shown here is derived from an EMBL/GenBank/DDBJ whole genome shotgun (WGS) entry which is preliminary data.</text>
</comment>
<sequence>MPGADCLAASRPLTVVSPLVLLEIEHVLTRNVNRETAYGVNDWLLAQERTGRVEIPEVSAAVVRLARRVQNRFVALRLDLTDATNVALAERYETADVLTLDRRDFRAVTPLTFHKAFRVLPDDL</sequence>
<dbReference type="Pfam" id="PF01850">
    <property type="entry name" value="PIN"/>
    <property type="match status" value="1"/>
</dbReference>
<dbReference type="SUPFAM" id="SSF88723">
    <property type="entry name" value="PIN domain-like"/>
    <property type="match status" value="1"/>
</dbReference>
<reference evidence="7 8" key="1">
    <citation type="submission" date="2020-05" db="EMBL/GenBank/DDBJ databases">
        <title>MicrobeNet Type strains.</title>
        <authorList>
            <person name="Nicholson A.C."/>
        </authorList>
    </citation>
    <scope>NUCLEOTIDE SEQUENCE [LARGE SCALE GENOMIC DNA]</scope>
    <source>
        <strain evidence="7 8">JCM 3224</strain>
    </source>
</reference>
<dbReference type="Proteomes" id="UP000586827">
    <property type="component" value="Unassembled WGS sequence"/>
</dbReference>
<protein>
    <submittedName>
        <fullName evidence="7">PIN domain-containing protein</fullName>
    </submittedName>
</protein>
<evidence type="ECO:0000256" key="1">
    <source>
        <dbReference type="ARBA" id="ARBA00022649"/>
    </source>
</evidence>
<evidence type="ECO:0000313" key="7">
    <source>
        <dbReference type="EMBL" id="NNH70416.1"/>
    </source>
</evidence>
<feature type="domain" description="PIN" evidence="6">
    <location>
        <begin position="15"/>
        <end position="108"/>
    </location>
</feature>
<gene>
    <name evidence="7" type="ORF">HLB23_11175</name>
</gene>
<evidence type="ECO:0000313" key="8">
    <source>
        <dbReference type="Proteomes" id="UP000586827"/>
    </source>
</evidence>
<evidence type="ECO:0000259" key="6">
    <source>
        <dbReference type="Pfam" id="PF01850"/>
    </source>
</evidence>
<dbReference type="AlphaFoldDB" id="A0A849BZ51"/>
<keyword evidence="1" id="KW-1277">Toxin-antitoxin system</keyword>
<dbReference type="GO" id="GO:0016787">
    <property type="term" value="F:hydrolase activity"/>
    <property type="evidence" value="ECO:0007669"/>
    <property type="project" value="UniProtKB-KW"/>
</dbReference>
<dbReference type="GO" id="GO:0004518">
    <property type="term" value="F:nuclease activity"/>
    <property type="evidence" value="ECO:0007669"/>
    <property type="project" value="UniProtKB-KW"/>
</dbReference>
<organism evidence="7 8">
    <name type="scientific">Nocardia uniformis</name>
    <dbReference type="NCBI Taxonomy" id="53432"/>
    <lineage>
        <taxon>Bacteria</taxon>
        <taxon>Bacillati</taxon>
        <taxon>Actinomycetota</taxon>
        <taxon>Actinomycetes</taxon>
        <taxon>Mycobacteriales</taxon>
        <taxon>Nocardiaceae</taxon>
        <taxon>Nocardia</taxon>
    </lineage>
</organism>
<dbReference type="Gene3D" id="3.40.50.1010">
    <property type="entry name" value="5'-nuclease"/>
    <property type="match status" value="1"/>
</dbReference>
<keyword evidence="3" id="KW-0479">Metal-binding</keyword>
<evidence type="ECO:0000256" key="5">
    <source>
        <dbReference type="ARBA" id="ARBA00022842"/>
    </source>
</evidence>
<dbReference type="InterPro" id="IPR029060">
    <property type="entry name" value="PIN-like_dom_sf"/>
</dbReference>